<dbReference type="Proteomes" id="UP001500074">
    <property type="component" value="Unassembled WGS sequence"/>
</dbReference>
<organism evidence="1 2">
    <name type="scientific">Modicisalibacter zincidurans</name>
    <dbReference type="NCBI Taxonomy" id="1178777"/>
    <lineage>
        <taxon>Bacteria</taxon>
        <taxon>Pseudomonadati</taxon>
        <taxon>Pseudomonadota</taxon>
        <taxon>Gammaproteobacteria</taxon>
        <taxon>Oceanospirillales</taxon>
        <taxon>Halomonadaceae</taxon>
        <taxon>Modicisalibacter</taxon>
    </lineage>
</organism>
<gene>
    <name evidence="1" type="ORF">GCM10023342_11700</name>
</gene>
<dbReference type="Pfam" id="PF04315">
    <property type="entry name" value="EpmC"/>
    <property type="match status" value="1"/>
</dbReference>
<name>A0ABP9R9N0_9GAMM</name>
<comment type="caution">
    <text evidence="1">The sequence shown here is derived from an EMBL/GenBank/DDBJ whole genome shotgun (WGS) entry which is preliminary data.</text>
</comment>
<dbReference type="InterPro" id="IPR007411">
    <property type="entry name" value="EpmC"/>
</dbReference>
<sequence>MSAMNEASGSHRIDDVIALFDGLFGAVHRTRLVSGGDEPLYRPAAHGDGHHQVIFTRDYFASALHEISHWCIAGERRRQLEDYGYWYCPDGRDGNMQQAFENAEVAPQALELLFSRACRRRFHVSVDNLGDMAVDRHAFGARVEARAERYRREGLPRRGEAFRAALEAFYRHGASRDDAITEGRERLARGAAASCIA</sequence>
<protein>
    <submittedName>
        <fullName evidence="1">Elongation factor P hydroxylase</fullName>
    </submittedName>
</protein>
<proteinExistence type="predicted"/>
<evidence type="ECO:0000313" key="1">
    <source>
        <dbReference type="EMBL" id="GAA5173350.1"/>
    </source>
</evidence>
<keyword evidence="1" id="KW-0648">Protein biosynthesis</keyword>
<evidence type="ECO:0000313" key="2">
    <source>
        <dbReference type="Proteomes" id="UP001500074"/>
    </source>
</evidence>
<dbReference type="EMBL" id="BAABKI010000013">
    <property type="protein sequence ID" value="GAA5173350.1"/>
    <property type="molecule type" value="Genomic_DNA"/>
</dbReference>
<dbReference type="GO" id="GO:0003746">
    <property type="term" value="F:translation elongation factor activity"/>
    <property type="evidence" value="ECO:0007669"/>
    <property type="project" value="UniProtKB-KW"/>
</dbReference>
<accession>A0ABP9R9N0</accession>
<keyword evidence="2" id="KW-1185">Reference proteome</keyword>
<reference evidence="2" key="1">
    <citation type="journal article" date="2019" name="Int. J. Syst. Evol. Microbiol.">
        <title>The Global Catalogue of Microorganisms (GCM) 10K type strain sequencing project: providing services to taxonomists for standard genome sequencing and annotation.</title>
        <authorList>
            <consortium name="The Broad Institute Genomics Platform"/>
            <consortium name="The Broad Institute Genome Sequencing Center for Infectious Disease"/>
            <person name="Wu L."/>
            <person name="Ma J."/>
        </authorList>
    </citation>
    <scope>NUCLEOTIDE SEQUENCE [LARGE SCALE GENOMIC DNA]</scope>
    <source>
        <strain evidence="2">JCM 18472</strain>
    </source>
</reference>
<keyword evidence="1" id="KW-0251">Elongation factor</keyword>